<dbReference type="Proteomes" id="UP001152795">
    <property type="component" value="Unassembled WGS sequence"/>
</dbReference>
<name>A0A6S7H416_PARCT</name>
<sequence length="399" mass="46501">MSDFYTLEEAMLFVTKEFTSSADLVAYKGGDIERKLLNNMGVRCINLEIFACPKYNELLTKYGYVQECCPYHMANTFHCSKHEVKVFTWFLYGCKPADFGKKEVLIRDYYRCDDHWLEGSFNDTRDIIAIDDVGNPRTALATLWAPTIQDVTIKPFNDLKTLYHIPVEWIPYIATREHSFVLVPFKFCCREVLVCSATQMVRCQSMTIEPQYLFDLTYFHVGCGPCRDDREIRVEVMAALPIHVGIHNLMKILQRYDFLNACEMLYAVRRYKERLHFYTSEKEEDVEMLKVSDIRKYLAHILVCRNCHQYLFKFMTLLDCSVLHHPYPQHTDVSKDLLNDVGIPIFEYVLDADFDILRDKAYYGISDDIILDGEGVCYIVDNFMSKYVLPVSSDGPVIV</sequence>
<evidence type="ECO:0000313" key="1">
    <source>
        <dbReference type="EMBL" id="CAB3997572.1"/>
    </source>
</evidence>
<protein>
    <submittedName>
        <fullName evidence="1">Uncharacterized protein</fullName>
    </submittedName>
</protein>
<keyword evidence="2" id="KW-1185">Reference proteome</keyword>
<dbReference type="OrthoDB" id="10070846at2759"/>
<reference evidence="1" key="1">
    <citation type="submission" date="2020-04" db="EMBL/GenBank/DDBJ databases">
        <authorList>
            <person name="Alioto T."/>
            <person name="Alioto T."/>
            <person name="Gomez Garrido J."/>
        </authorList>
    </citation>
    <scope>NUCLEOTIDE SEQUENCE</scope>
    <source>
        <strain evidence="1">A484AB</strain>
    </source>
</reference>
<gene>
    <name evidence="1" type="ORF">PACLA_8A060941</name>
</gene>
<evidence type="ECO:0000313" key="2">
    <source>
        <dbReference type="Proteomes" id="UP001152795"/>
    </source>
</evidence>
<accession>A0A6S7H416</accession>
<dbReference type="EMBL" id="CACRXK020003134">
    <property type="protein sequence ID" value="CAB3997572.1"/>
    <property type="molecule type" value="Genomic_DNA"/>
</dbReference>
<organism evidence="1 2">
    <name type="scientific">Paramuricea clavata</name>
    <name type="common">Red gorgonian</name>
    <name type="synonym">Violescent sea-whip</name>
    <dbReference type="NCBI Taxonomy" id="317549"/>
    <lineage>
        <taxon>Eukaryota</taxon>
        <taxon>Metazoa</taxon>
        <taxon>Cnidaria</taxon>
        <taxon>Anthozoa</taxon>
        <taxon>Octocorallia</taxon>
        <taxon>Malacalcyonacea</taxon>
        <taxon>Plexauridae</taxon>
        <taxon>Paramuricea</taxon>
    </lineage>
</organism>
<comment type="caution">
    <text evidence="1">The sequence shown here is derived from an EMBL/GenBank/DDBJ whole genome shotgun (WGS) entry which is preliminary data.</text>
</comment>
<dbReference type="AlphaFoldDB" id="A0A6S7H416"/>
<proteinExistence type="predicted"/>